<keyword evidence="2" id="KW-1133">Transmembrane helix</keyword>
<name>A0A1X7QW59_9SACH</name>
<sequence length="675" mass="71828">MNLCYIIYYVVWTLLVHGVNCQMAQCRNKFISGTNPGVYYEIYPLALNGVPYNTRKAKLSTYLSTLSFYGTPIYSGNAPGLDFNAPVSVGEDEIAYGTIYGNEITVTNFSMAVGAWVLVPETGWYTFNIQADSAAELFIVNSTGVYCCENPYDNSFNQQFMLTSIPSEPDVEQPSGQVFLYSNFYYELLYSYINLNSSASFSVEITDPSGNVYSDITPFVMQMNARNDSEIVTCNYVIQDFFKTVPWTGTAITTLATEWTYTTDSTGGVILQELQVIGTPNEDSTSHIWSSSQTTSKSIIESQSGSLLANATNEFTDFISTSSTTDITSDISSTSDVTSSLSSTSDVTETSFPTSGVTSTGSSSSDVTSSISSSSDVTDAISSINTKELASSSGSNMESSSIVKESSISSVNTFANEGSDTSLNGNFVSRSQSTGYQSSSILTATKTSTSEVILSSGENGVTVNGSSSGTDQIVSKTEINVNALSTSSKTLNSYSTVLESSISSKGFLGTSTELFVTTVISSDVAPWIVSEPSSYGKSMVTSNESKIGNPVTIIMSITDSGKLTCPGMIDIGGFPKICATSIRETEASIQVVSVDSSPTEDLIAGTDRSIKTSISSGAAAEKSTKLQTVSDSSNMSLQSSSKTQDISNIPNIAPPFNGGYIVCLVSFFLPLLLIF</sequence>
<keyword evidence="2" id="KW-0812">Transmembrane</keyword>
<feature type="region of interest" description="Disordered" evidence="1">
    <location>
        <begin position="324"/>
        <end position="373"/>
    </location>
</feature>
<feature type="signal peptide" evidence="3">
    <location>
        <begin position="1"/>
        <end position="21"/>
    </location>
</feature>
<gene>
    <name evidence="5" type="ORF">KASA_0Q00077G</name>
</gene>
<evidence type="ECO:0000313" key="5">
    <source>
        <dbReference type="EMBL" id="SMN17675.1"/>
    </source>
</evidence>
<feature type="chain" id="PRO_5012688336" description="PA14 domain-containing protein" evidence="3">
    <location>
        <begin position="22"/>
        <end position="675"/>
    </location>
</feature>
<dbReference type="PROSITE" id="PS51820">
    <property type="entry name" value="PA14"/>
    <property type="match status" value="1"/>
</dbReference>
<reference evidence="5 6" key="1">
    <citation type="submission" date="2017-04" db="EMBL/GenBank/DDBJ databases">
        <authorList>
            <person name="Afonso C.L."/>
            <person name="Miller P.J."/>
            <person name="Scott M.A."/>
            <person name="Spackman E."/>
            <person name="Goraichik I."/>
            <person name="Dimitrov K.M."/>
            <person name="Suarez D.L."/>
            <person name="Swayne D.E."/>
        </authorList>
    </citation>
    <scope>NUCLEOTIDE SEQUENCE [LARGE SCALE GENOMIC DNA]</scope>
</reference>
<keyword evidence="6" id="KW-1185">Reference proteome</keyword>
<protein>
    <recommendedName>
        <fullName evidence="4">PA14 domain-containing protein</fullName>
    </recommendedName>
</protein>
<evidence type="ECO:0000256" key="3">
    <source>
        <dbReference type="SAM" id="SignalP"/>
    </source>
</evidence>
<proteinExistence type="predicted"/>
<dbReference type="AlphaFoldDB" id="A0A1X7QW59"/>
<accession>A0A1X7QW59</accession>
<dbReference type="InterPro" id="IPR037524">
    <property type="entry name" value="PA14/GLEYA"/>
</dbReference>
<dbReference type="EMBL" id="FXLY01000002">
    <property type="protein sequence ID" value="SMN17675.1"/>
    <property type="molecule type" value="Genomic_DNA"/>
</dbReference>
<evidence type="ECO:0000256" key="2">
    <source>
        <dbReference type="SAM" id="Phobius"/>
    </source>
</evidence>
<evidence type="ECO:0000313" key="6">
    <source>
        <dbReference type="Proteomes" id="UP000196158"/>
    </source>
</evidence>
<dbReference type="Proteomes" id="UP000196158">
    <property type="component" value="Unassembled WGS sequence"/>
</dbReference>
<dbReference type="Gene3D" id="2.60.120.1560">
    <property type="match status" value="1"/>
</dbReference>
<evidence type="ECO:0000256" key="1">
    <source>
        <dbReference type="SAM" id="MobiDB-lite"/>
    </source>
</evidence>
<feature type="transmembrane region" description="Helical" evidence="2">
    <location>
        <begin position="656"/>
        <end position="674"/>
    </location>
</feature>
<evidence type="ECO:0000259" key="4">
    <source>
        <dbReference type="PROSITE" id="PS51820"/>
    </source>
</evidence>
<feature type="domain" description="PA14" evidence="4">
    <location>
        <begin position="59"/>
        <end position="220"/>
    </location>
</feature>
<keyword evidence="2" id="KW-0472">Membrane</keyword>
<keyword evidence="3" id="KW-0732">Signal</keyword>
<organism evidence="5 6">
    <name type="scientific">Maudiozyma saulgeensis</name>
    <dbReference type="NCBI Taxonomy" id="1789683"/>
    <lineage>
        <taxon>Eukaryota</taxon>
        <taxon>Fungi</taxon>
        <taxon>Dikarya</taxon>
        <taxon>Ascomycota</taxon>
        <taxon>Saccharomycotina</taxon>
        <taxon>Saccharomycetes</taxon>
        <taxon>Saccharomycetales</taxon>
        <taxon>Saccharomycetaceae</taxon>
        <taxon>Maudiozyma</taxon>
    </lineage>
</organism>